<gene>
    <name evidence="10" type="ORF">Hokovirus_1_40</name>
</gene>
<dbReference type="InterPro" id="IPR004499">
    <property type="entry name" value="Pro-tRNA-ligase_IIa_arc-type"/>
</dbReference>
<dbReference type="EMBL" id="KY684103">
    <property type="protein sequence ID" value="ARF10161.1"/>
    <property type="molecule type" value="Genomic_DNA"/>
</dbReference>
<keyword evidence="6 10" id="KW-0030">Aminoacyl-tRNA synthetase</keyword>
<dbReference type="HAMAP" id="MF_01571">
    <property type="entry name" value="Pro_tRNA_synth_type3"/>
    <property type="match status" value="1"/>
</dbReference>
<proteinExistence type="inferred from homology"/>
<dbReference type="SMART" id="SM00946">
    <property type="entry name" value="ProRS-C_1"/>
    <property type="match status" value="1"/>
</dbReference>
<dbReference type="Pfam" id="PF00587">
    <property type="entry name" value="tRNA-synt_2b"/>
    <property type="match status" value="1"/>
</dbReference>
<evidence type="ECO:0000256" key="5">
    <source>
        <dbReference type="ARBA" id="ARBA00022917"/>
    </source>
</evidence>
<keyword evidence="2" id="KW-0436">Ligase</keyword>
<evidence type="ECO:0000313" key="10">
    <source>
        <dbReference type="EMBL" id="ARF10161.1"/>
    </source>
</evidence>
<evidence type="ECO:0000256" key="8">
    <source>
        <dbReference type="ARBA" id="ARBA00047671"/>
    </source>
</evidence>
<dbReference type="InterPro" id="IPR036621">
    <property type="entry name" value="Anticodon-bd_dom_sf"/>
</dbReference>
<dbReference type="PANTHER" id="PTHR43382:SF2">
    <property type="entry name" value="BIFUNCTIONAL GLUTAMATE_PROLINE--TRNA LIGASE"/>
    <property type="match status" value="1"/>
</dbReference>
<accession>A0A1V0SEQ8</accession>
<dbReference type="GO" id="GO:0004827">
    <property type="term" value="F:proline-tRNA ligase activity"/>
    <property type="evidence" value="ECO:0007669"/>
    <property type="project" value="UniProtKB-EC"/>
</dbReference>
<dbReference type="SUPFAM" id="SSF52954">
    <property type="entry name" value="Class II aaRS ABD-related"/>
    <property type="match status" value="1"/>
</dbReference>
<evidence type="ECO:0000256" key="4">
    <source>
        <dbReference type="ARBA" id="ARBA00022840"/>
    </source>
</evidence>
<evidence type="ECO:0000256" key="1">
    <source>
        <dbReference type="ARBA" id="ARBA00012831"/>
    </source>
</evidence>
<dbReference type="SUPFAM" id="SSF55681">
    <property type="entry name" value="Class II aaRS and biotin synthetases"/>
    <property type="match status" value="1"/>
</dbReference>
<dbReference type="SUPFAM" id="SSF64586">
    <property type="entry name" value="C-terminal domain of ProRS"/>
    <property type="match status" value="1"/>
</dbReference>
<organism evidence="10">
    <name type="scientific">Hokovirus HKV1</name>
    <dbReference type="NCBI Taxonomy" id="1977638"/>
    <lineage>
        <taxon>Viruses</taxon>
        <taxon>Varidnaviria</taxon>
        <taxon>Bamfordvirae</taxon>
        <taxon>Nucleocytoviricota</taxon>
        <taxon>Megaviricetes</taxon>
        <taxon>Imitervirales</taxon>
        <taxon>Mimiviridae</taxon>
        <taxon>Klosneuvirinae</taxon>
        <taxon>Hokovirus</taxon>
    </lineage>
</organism>
<dbReference type="GO" id="GO:0017101">
    <property type="term" value="C:aminoacyl-tRNA synthetase multienzyme complex"/>
    <property type="evidence" value="ECO:0007669"/>
    <property type="project" value="TreeGrafter"/>
</dbReference>
<evidence type="ECO:0000256" key="3">
    <source>
        <dbReference type="ARBA" id="ARBA00022741"/>
    </source>
</evidence>
<sequence>MNNKIIGITCDKETEFNKWYTELVIKCKLIAYTDVSGCYVLLPQSYHFWNEIKKMLETEFINMDIKNAYFPLFITQNNLKKEKDHVEGFSPEVAYVTKTGSHELEEENYLIVRPTSECCIYPVYKNLITTYKDLPLKYNQFCNVVRWEFKDTMPFIRSREFLWSEIHNCFTNMNDSIQDVNNIMNLYENIFFELLALPTIRGTKTNLEKFNGGISTSTLECIIPNNGKGIQACTSHYLGTNFSSVYDIVYRDNDNNFKNVHQTCHGITTRTIGISIMTHSDNKGLVVSPNIAEIQVIIIPIYPKNKELHDTIDKYCKKIYDKLGYFRCKIDNDKTHTVGYKFNHYELHGIPLRLEIGINEYNNNQIILHRRDNNIKTVCNIDNIKTFIKINIVNMHQNMYDKALTNVLNTIIFSNNVNDFCNNIKNNKVNICNWCNTDSCEKYIKENYQVKTLCILDTYFNKSLIEKVIHNDECMFCSNKNQVICLFGKTY</sequence>
<evidence type="ECO:0000256" key="7">
    <source>
        <dbReference type="ARBA" id="ARBA00029731"/>
    </source>
</evidence>
<dbReference type="FunFam" id="3.30.930.10:FF:000037">
    <property type="entry name" value="Proline--tRNA ligase"/>
    <property type="match status" value="1"/>
</dbReference>
<dbReference type="GO" id="GO:0005524">
    <property type="term" value="F:ATP binding"/>
    <property type="evidence" value="ECO:0007669"/>
    <property type="project" value="UniProtKB-KW"/>
</dbReference>
<evidence type="ECO:0000259" key="9">
    <source>
        <dbReference type="PROSITE" id="PS50862"/>
    </source>
</evidence>
<name>A0A1V0SEQ8_9VIRU</name>
<reference evidence="10" key="1">
    <citation type="journal article" date="2017" name="Science">
        <title>Giant viruses with an expanded complement of translation system components.</title>
        <authorList>
            <person name="Schulz F."/>
            <person name="Yutin N."/>
            <person name="Ivanova N.N."/>
            <person name="Ortega D.R."/>
            <person name="Lee T.K."/>
            <person name="Vierheilig J."/>
            <person name="Daims H."/>
            <person name="Horn M."/>
            <person name="Wagner M."/>
            <person name="Jensen G.J."/>
            <person name="Kyrpides N.C."/>
            <person name="Koonin E.V."/>
            <person name="Woyke T."/>
        </authorList>
    </citation>
    <scope>NUCLEOTIDE SEQUENCE</scope>
    <source>
        <strain evidence="10">HKV1</strain>
    </source>
</reference>
<dbReference type="Gene3D" id="3.30.930.10">
    <property type="entry name" value="Bira Bifunctional Protein, Domain 2"/>
    <property type="match status" value="1"/>
</dbReference>
<dbReference type="PANTHER" id="PTHR43382">
    <property type="entry name" value="PROLYL-TRNA SYNTHETASE"/>
    <property type="match status" value="1"/>
</dbReference>
<dbReference type="InterPro" id="IPR017449">
    <property type="entry name" value="Pro-tRNA_synth_II"/>
</dbReference>
<dbReference type="Pfam" id="PF09180">
    <property type="entry name" value="ProRS-C_1"/>
    <property type="match status" value="1"/>
</dbReference>
<feature type="domain" description="Aminoacyl-transfer RNA synthetases class-II family profile" evidence="9">
    <location>
        <begin position="37"/>
        <end position="289"/>
    </location>
</feature>
<dbReference type="Gene3D" id="3.40.50.800">
    <property type="entry name" value="Anticodon-binding domain"/>
    <property type="match status" value="1"/>
</dbReference>
<dbReference type="InterPro" id="IPR045864">
    <property type="entry name" value="aa-tRNA-synth_II/BPL/LPL"/>
</dbReference>
<comment type="catalytic activity">
    <reaction evidence="8">
        <text>tRNA(Pro) + L-proline + ATP = L-prolyl-tRNA(Pro) + AMP + diphosphate</text>
        <dbReference type="Rhea" id="RHEA:14305"/>
        <dbReference type="Rhea" id="RHEA-COMP:9700"/>
        <dbReference type="Rhea" id="RHEA-COMP:9702"/>
        <dbReference type="ChEBI" id="CHEBI:30616"/>
        <dbReference type="ChEBI" id="CHEBI:33019"/>
        <dbReference type="ChEBI" id="CHEBI:60039"/>
        <dbReference type="ChEBI" id="CHEBI:78442"/>
        <dbReference type="ChEBI" id="CHEBI:78532"/>
        <dbReference type="ChEBI" id="CHEBI:456215"/>
        <dbReference type="EC" id="6.1.1.15"/>
    </reaction>
</comment>
<evidence type="ECO:0000256" key="2">
    <source>
        <dbReference type="ARBA" id="ARBA00022598"/>
    </source>
</evidence>
<dbReference type="InterPro" id="IPR004154">
    <property type="entry name" value="Anticodon-bd"/>
</dbReference>
<dbReference type="EC" id="6.1.1.15" evidence="1"/>
<keyword evidence="5" id="KW-0648">Protein biosynthesis</keyword>
<dbReference type="InterPro" id="IPR002314">
    <property type="entry name" value="aa-tRNA-synt_IIb"/>
</dbReference>
<evidence type="ECO:0000256" key="6">
    <source>
        <dbReference type="ARBA" id="ARBA00023146"/>
    </source>
</evidence>
<protein>
    <recommendedName>
        <fullName evidence="1">proline--tRNA ligase</fullName>
        <ecNumber evidence="1">6.1.1.15</ecNumber>
    </recommendedName>
    <alternativeName>
        <fullName evidence="7">Prolyl-tRNA synthetase</fullName>
    </alternativeName>
</protein>
<keyword evidence="3" id="KW-0547">Nucleotide-binding</keyword>
<dbReference type="Gene3D" id="3.30.110.30">
    <property type="entry name" value="C-terminal domain of ProRS"/>
    <property type="match status" value="1"/>
</dbReference>
<dbReference type="PROSITE" id="PS50862">
    <property type="entry name" value="AA_TRNA_LIGASE_II"/>
    <property type="match status" value="1"/>
</dbReference>
<dbReference type="Pfam" id="PF03129">
    <property type="entry name" value="HGTP_anticodon"/>
    <property type="match status" value="1"/>
</dbReference>
<keyword evidence="4" id="KW-0067">ATP-binding</keyword>
<dbReference type="NCBIfam" id="TIGR00408">
    <property type="entry name" value="proS_fam_I"/>
    <property type="match status" value="1"/>
</dbReference>
<dbReference type="InterPro" id="IPR006195">
    <property type="entry name" value="aa-tRNA-synth_II"/>
</dbReference>
<dbReference type="InterPro" id="IPR016061">
    <property type="entry name" value="Pro-tRNA_ligase_II_C"/>
</dbReference>